<name>A0ACB7XR48_9ERIC</name>
<comment type="caution">
    <text evidence="1">The sequence shown here is derived from an EMBL/GenBank/DDBJ whole genome shotgun (WGS) entry which is preliminary data.</text>
</comment>
<proteinExistence type="predicted"/>
<gene>
    <name evidence="1" type="ORF">Vadar_016350</name>
</gene>
<keyword evidence="2" id="KW-1185">Reference proteome</keyword>
<evidence type="ECO:0000313" key="2">
    <source>
        <dbReference type="Proteomes" id="UP000828048"/>
    </source>
</evidence>
<evidence type="ECO:0000313" key="1">
    <source>
        <dbReference type="EMBL" id="KAH7843413.1"/>
    </source>
</evidence>
<dbReference type="EMBL" id="CM037151">
    <property type="protein sequence ID" value="KAH7843413.1"/>
    <property type="molecule type" value="Genomic_DNA"/>
</dbReference>
<reference evidence="1 2" key="1">
    <citation type="journal article" date="2021" name="Hortic Res">
        <title>High-quality reference genome and annotation aids understanding of berry development for evergreen blueberry (Vaccinium darrowii).</title>
        <authorList>
            <person name="Yu J."/>
            <person name="Hulse-Kemp A.M."/>
            <person name="Babiker E."/>
            <person name="Staton M."/>
        </authorList>
    </citation>
    <scope>NUCLEOTIDE SEQUENCE [LARGE SCALE GENOMIC DNA]</scope>
    <source>
        <strain evidence="2">cv. NJ 8807/NJ 8810</strain>
        <tissue evidence="1">Young leaf</tissue>
    </source>
</reference>
<dbReference type="Proteomes" id="UP000828048">
    <property type="component" value="Chromosome 1"/>
</dbReference>
<sequence>MAGSALQFAFSFSPTLVGNKNMGEQLHIYKCRTSPLAINEKGVNSMQVVTITGDVILMIIDNFTFVVAIEAPWDPTTEISRLISEHKYEEAFNIALQRSDVSIVSWLCSQVDLQRILLMVPLPLSQGVLLSLLQQIACDISKDTSRKFKWMTEVAVAINPADPMLSMHVRPIFEQVYQIVNHHRSLPTTSSADITSTRVVIHVLNSMLMACK</sequence>
<organism evidence="1 2">
    <name type="scientific">Vaccinium darrowii</name>
    <dbReference type="NCBI Taxonomy" id="229202"/>
    <lineage>
        <taxon>Eukaryota</taxon>
        <taxon>Viridiplantae</taxon>
        <taxon>Streptophyta</taxon>
        <taxon>Embryophyta</taxon>
        <taxon>Tracheophyta</taxon>
        <taxon>Spermatophyta</taxon>
        <taxon>Magnoliopsida</taxon>
        <taxon>eudicotyledons</taxon>
        <taxon>Gunneridae</taxon>
        <taxon>Pentapetalae</taxon>
        <taxon>asterids</taxon>
        <taxon>Ericales</taxon>
        <taxon>Ericaceae</taxon>
        <taxon>Vaccinioideae</taxon>
        <taxon>Vaccinieae</taxon>
        <taxon>Vaccinium</taxon>
    </lineage>
</organism>
<accession>A0ACB7XR48</accession>
<protein>
    <submittedName>
        <fullName evidence="1">Uncharacterized protein</fullName>
    </submittedName>
</protein>